<keyword evidence="6 17" id="KW-0285">Flavoprotein</keyword>
<evidence type="ECO:0000256" key="7">
    <source>
        <dbReference type="ARBA" id="ARBA00022643"/>
    </source>
</evidence>
<evidence type="ECO:0000313" key="20">
    <source>
        <dbReference type="Proteomes" id="UP000298636"/>
    </source>
</evidence>
<dbReference type="OrthoDB" id="9805533at2"/>
<evidence type="ECO:0000256" key="5">
    <source>
        <dbReference type="ARBA" id="ARBA00022485"/>
    </source>
</evidence>
<dbReference type="PANTHER" id="PTHR43578">
    <property type="entry name" value="NADH-QUINONE OXIDOREDUCTASE SUBUNIT F"/>
    <property type="match status" value="1"/>
</dbReference>
<dbReference type="Gene3D" id="3.10.20.600">
    <property type="match status" value="1"/>
</dbReference>
<dbReference type="InterPro" id="IPR011538">
    <property type="entry name" value="Nuo51_FMN-bd"/>
</dbReference>
<comment type="cofactor">
    <cofactor evidence="1 17">
        <name>FMN</name>
        <dbReference type="ChEBI" id="CHEBI:58210"/>
    </cofactor>
</comment>
<dbReference type="InterPro" id="IPR001949">
    <property type="entry name" value="NADH-UbQ_OxRdtase_51kDa_CS"/>
</dbReference>
<comment type="cofactor">
    <cofactor evidence="2 17">
        <name>[4Fe-4S] cluster</name>
        <dbReference type="ChEBI" id="CHEBI:49883"/>
    </cofactor>
</comment>
<dbReference type="Gene3D" id="3.40.50.11540">
    <property type="entry name" value="NADH-ubiquinone oxidoreductase 51kDa subunit"/>
    <property type="match status" value="1"/>
</dbReference>
<dbReference type="Gene3D" id="1.20.1440.230">
    <property type="entry name" value="NADH-ubiquinone oxidoreductase 51kDa subunit, iron-sulphur binding domain"/>
    <property type="match status" value="1"/>
</dbReference>
<dbReference type="NCBIfam" id="NF010120">
    <property type="entry name" value="PRK13596.1"/>
    <property type="match status" value="1"/>
</dbReference>
<protein>
    <recommendedName>
        <fullName evidence="4 17">NADH-quinone oxidoreductase subunit F</fullName>
        <ecNumber evidence="17">7.1.1.-</ecNumber>
    </recommendedName>
</protein>
<keyword evidence="13 17" id="KW-0520">NAD</keyword>
<dbReference type="InterPro" id="IPR037225">
    <property type="entry name" value="Nuo51_FMN-bd_sf"/>
</dbReference>
<keyword evidence="9 17" id="KW-0479">Metal-binding</keyword>
<dbReference type="GO" id="GO:0010181">
    <property type="term" value="F:FMN binding"/>
    <property type="evidence" value="ECO:0007669"/>
    <property type="project" value="InterPro"/>
</dbReference>
<dbReference type="EC" id="7.1.1.-" evidence="17"/>
<organism evidence="19 20">
    <name type="scientific">Buchnera aphidicola</name>
    <name type="common">Stegophylla sp.</name>
    <dbReference type="NCBI Taxonomy" id="2315800"/>
    <lineage>
        <taxon>Bacteria</taxon>
        <taxon>Pseudomonadati</taxon>
        <taxon>Pseudomonadota</taxon>
        <taxon>Gammaproteobacteria</taxon>
        <taxon>Enterobacterales</taxon>
        <taxon>Erwiniaceae</taxon>
        <taxon>Buchnera</taxon>
    </lineage>
</organism>
<dbReference type="SUPFAM" id="SSF142019">
    <property type="entry name" value="Nqo1 FMN-binding domain-like"/>
    <property type="match status" value="1"/>
</dbReference>
<evidence type="ECO:0000256" key="11">
    <source>
        <dbReference type="ARBA" id="ARBA00023004"/>
    </source>
</evidence>
<dbReference type="PROSITE" id="PS00645">
    <property type="entry name" value="COMPLEX1_51K_2"/>
    <property type="match status" value="1"/>
</dbReference>
<dbReference type="GO" id="GO:0016491">
    <property type="term" value="F:oxidoreductase activity"/>
    <property type="evidence" value="ECO:0007669"/>
    <property type="project" value="UniProtKB-KW"/>
</dbReference>
<dbReference type="SUPFAM" id="SSF140490">
    <property type="entry name" value="Nqo1C-terminal domain-like"/>
    <property type="match status" value="1"/>
</dbReference>
<evidence type="ECO:0000259" key="18">
    <source>
        <dbReference type="SMART" id="SM00928"/>
    </source>
</evidence>
<sequence>MKKIFKKPESHPLTWWLDNEENTVYINEYCQKNGYSALKMVLKNLEKKEIIDIVKCSELKGRGGAGFYTGVKWSLMPKKEIGIPRYLICNADEMEPGTFKDRFLLEKIPHQLIEGIIIASFALDISRAYIFLRGEYIDAERILKRSISEAKQFGYLGNNILKSDFSLDIIVHTGAGRYICGEETALINSLEGRRANPRIKPPFPACVGLWGKPTCVNNVETLSNIPSILLHGVDWYKSLSCSKDQGTKLMGFSGQVNYPGLWELPFGISAREILEDYSGGMKKGLLLKAWQPGGASTDFLIGDNIDVKMDFESIFQAGSRFGTGIGMVVDHTVNIVSLVCNLEEFFARESCGFCTPCRDGLPWIVKILRSMVNKSGRQGDIEILEDLCIQLGPGKTVCAHAPGAIEPLQSAIKLFRSEFEDGIDVQNSKNILDVSPNIQSNMFKLDF</sequence>
<dbReference type="FunFam" id="3.10.20.600:FF:000002">
    <property type="entry name" value="NADH-quinone oxidoreductase subunit F"/>
    <property type="match status" value="1"/>
</dbReference>
<dbReference type="SMART" id="SM00928">
    <property type="entry name" value="NADH_4Fe-4S"/>
    <property type="match status" value="1"/>
</dbReference>
<keyword evidence="5 17" id="KW-0004">4Fe-4S</keyword>
<keyword evidence="8 17" id="KW-0874">Quinone</keyword>
<dbReference type="NCBIfam" id="TIGR01959">
    <property type="entry name" value="nuoF_fam"/>
    <property type="match status" value="1"/>
</dbReference>
<dbReference type="SUPFAM" id="SSF142984">
    <property type="entry name" value="Nqo1 middle domain-like"/>
    <property type="match status" value="1"/>
</dbReference>
<evidence type="ECO:0000256" key="8">
    <source>
        <dbReference type="ARBA" id="ARBA00022719"/>
    </source>
</evidence>
<dbReference type="EMBL" id="CP032998">
    <property type="protein sequence ID" value="QCI26295.1"/>
    <property type="molecule type" value="Genomic_DNA"/>
</dbReference>
<accession>A0A4D6YMP2</accession>
<evidence type="ECO:0000256" key="6">
    <source>
        <dbReference type="ARBA" id="ARBA00022630"/>
    </source>
</evidence>
<comment type="catalytic activity">
    <reaction evidence="16 17">
        <text>a quinone + NADH + 5 H(+)(in) = a quinol + NAD(+) + 4 H(+)(out)</text>
        <dbReference type="Rhea" id="RHEA:57888"/>
        <dbReference type="ChEBI" id="CHEBI:15378"/>
        <dbReference type="ChEBI" id="CHEBI:24646"/>
        <dbReference type="ChEBI" id="CHEBI:57540"/>
        <dbReference type="ChEBI" id="CHEBI:57945"/>
        <dbReference type="ChEBI" id="CHEBI:132124"/>
    </reaction>
</comment>
<evidence type="ECO:0000256" key="16">
    <source>
        <dbReference type="ARBA" id="ARBA00047712"/>
    </source>
</evidence>
<dbReference type="GO" id="GO:0051287">
    <property type="term" value="F:NAD binding"/>
    <property type="evidence" value="ECO:0007669"/>
    <property type="project" value="UniProtKB-UniRule"/>
</dbReference>
<dbReference type="GO" id="GO:0046872">
    <property type="term" value="F:metal ion binding"/>
    <property type="evidence" value="ECO:0007669"/>
    <property type="project" value="UniProtKB-KW"/>
</dbReference>
<dbReference type="PANTHER" id="PTHR43578:SF3">
    <property type="entry name" value="NADH-QUINONE OXIDOREDUCTASE SUBUNIT F"/>
    <property type="match status" value="1"/>
</dbReference>
<name>A0A4D6YMP2_9GAMM</name>
<dbReference type="FunFam" id="1.20.1440.230:FF:000002">
    <property type="entry name" value="NADH-quinone oxidoreductase subunit F"/>
    <property type="match status" value="1"/>
</dbReference>
<evidence type="ECO:0000256" key="4">
    <source>
        <dbReference type="ARBA" id="ARBA00019901"/>
    </source>
</evidence>
<comment type="function">
    <text evidence="14">NDH-1 shuttles electrons from NADH, via FMN and iron-sulfur (Fe-S) centers, to quinones in the respiratory chain. Couples the redox reaction to proton translocation (for every two electrons transferred, four hydrogen ions are translocated across the cytoplasmic membrane), and thus conserves the redox energy in a proton gradient.</text>
</comment>
<keyword evidence="12 17" id="KW-0411">Iron-sulfur</keyword>
<dbReference type="AlphaFoldDB" id="A0A4D6YMP2"/>
<dbReference type="GO" id="GO:0048038">
    <property type="term" value="F:quinone binding"/>
    <property type="evidence" value="ECO:0007669"/>
    <property type="project" value="UniProtKB-KW"/>
</dbReference>
<feature type="domain" description="NADH-ubiquinone oxidoreductase 51kDa subunit iron-sulphur binding" evidence="18">
    <location>
        <begin position="336"/>
        <end position="381"/>
    </location>
</feature>
<reference evidence="19 20" key="1">
    <citation type="submission" date="2018-10" db="EMBL/GenBank/DDBJ databases">
        <title>Comparative functional genomics of the obligate endosymbiont Buchnera aphidicola.</title>
        <authorList>
            <person name="Chong R.A."/>
        </authorList>
    </citation>
    <scope>NUCLEOTIDE SEQUENCE [LARGE SCALE GENOMIC DNA]</scope>
    <source>
        <strain evidence="19 20">Ssp</strain>
    </source>
</reference>
<evidence type="ECO:0000256" key="10">
    <source>
        <dbReference type="ARBA" id="ARBA00022967"/>
    </source>
</evidence>
<dbReference type="Pfam" id="PF01512">
    <property type="entry name" value="Complex1_51K"/>
    <property type="match status" value="1"/>
</dbReference>
<keyword evidence="19" id="KW-0560">Oxidoreductase</keyword>
<dbReference type="RefSeq" id="WP_158351650.1">
    <property type="nucleotide sequence ID" value="NZ_CP032998.1"/>
</dbReference>
<evidence type="ECO:0000256" key="9">
    <source>
        <dbReference type="ARBA" id="ARBA00022723"/>
    </source>
</evidence>
<keyword evidence="10" id="KW-1278">Translocase</keyword>
<dbReference type="InterPro" id="IPR011537">
    <property type="entry name" value="NADH-UbQ_OxRdtase_suF"/>
</dbReference>
<evidence type="ECO:0000256" key="1">
    <source>
        <dbReference type="ARBA" id="ARBA00001917"/>
    </source>
</evidence>
<proteinExistence type="inferred from homology"/>
<dbReference type="GO" id="GO:0008137">
    <property type="term" value="F:NADH dehydrogenase (ubiquinone) activity"/>
    <property type="evidence" value="ECO:0007669"/>
    <property type="project" value="InterPro"/>
</dbReference>
<evidence type="ECO:0000256" key="15">
    <source>
        <dbReference type="ARBA" id="ARBA00026021"/>
    </source>
</evidence>
<comment type="similarity">
    <text evidence="3 17">Belongs to the complex I 51 kDa subunit family.</text>
</comment>
<evidence type="ECO:0000256" key="14">
    <source>
        <dbReference type="ARBA" id="ARBA00025189"/>
    </source>
</evidence>
<evidence type="ECO:0000256" key="12">
    <source>
        <dbReference type="ARBA" id="ARBA00023014"/>
    </source>
</evidence>
<comment type="subunit">
    <text evidence="15">Composed of 13 different subunits. Subunits NuoCD, E, F, and G constitute the peripheral sector of the complex.</text>
</comment>
<dbReference type="Gene3D" id="6.10.250.1450">
    <property type="match status" value="1"/>
</dbReference>
<evidence type="ECO:0000256" key="2">
    <source>
        <dbReference type="ARBA" id="ARBA00001966"/>
    </source>
</evidence>
<evidence type="ECO:0000256" key="3">
    <source>
        <dbReference type="ARBA" id="ARBA00007523"/>
    </source>
</evidence>
<dbReference type="Proteomes" id="UP000298636">
    <property type="component" value="Chromosome"/>
</dbReference>
<gene>
    <name evidence="19" type="primary">nuoF</name>
    <name evidence="19" type="ORF">D9V79_00525</name>
</gene>
<keyword evidence="20" id="KW-1185">Reference proteome</keyword>
<evidence type="ECO:0000256" key="13">
    <source>
        <dbReference type="ARBA" id="ARBA00023027"/>
    </source>
</evidence>
<evidence type="ECO:0000256" key="17">
    <source>
        <dbReference type="RuleBase" id="RU364066"/>
    </source>
</evidence>
<evidence type="ECO:0000313" key="19">
    <source>
        <dbReference type="EMBL" id="QCI26295.1"/>
    </source>
</evidence>
<dbReference type="Pfam" id="PF10589">
    <property type="entry name" value="NADH_4Fe-4S"/>
    <property type="match status" value="1"/>
</dbReference>
<dbReference type="GO" id="GO:0051539">
    <property type="term" value="F:4 iron, 4 sulfur cluster binding"/>
    <property type="evidence" value="ECO:0007669"/>
    <property type="project" value="UniProtKB-UniRule"/>
</dbReference>
<dbReference type="FunFam" id="3.40.50.11540:FF:000001">
    <property type="entry name" value="NADH dehydrogenase [ubiquinone] flavoprotein 1, mitochondrial"/>
    <property type="match status" value="1"/>
</dbReference>
<dbReference type="PROSITE" id="PS00644">
    <property type="entry name" value="COMPLEX1_51K_1"/>
    <property type="match status" value="1"/>
</dbReference>
<dbReference type="InterPro" id="IPR037207">
    <property type="entry name" value="Nuop51_4Fe4S-bd_sf"/>
</dbReference>
<dbReference type="InterPro" id="IPR019575">
    <property type="entry name" value="Nuop51_4Fe4S-bd"/>
</dbReference>
<keyword evidence="7 17" id="KW-0288">FMN</keyword>
<keyword evidence="11 17" id="KW-0408">Iron</keyword>